<evidence type="ECO:0000313" key="2">
    <source>
        <dbReference type="Proteomes" id="UP000298159"/>
    </source>
</evidence>
<accession>A0A4Z1D4K0</accession>
<dbReference type="Proteomes" id="UP000298159">
    <property type="component" value="Unassembled WGS sequence"/>
</dbReference>
<name>A0A4Z1D4K0_9ACTN</name>
<comment type="caution">
    <text evidence="1">The sequence shown here is derived from an EMBL/GenBank/DDBJ whole genome shotgun (WGS) entry which is preliminary data.</text>
</comment>
<evidence type="ECO:0000313" key="1">
    <source>
        <dbReference type="EMBL" id="TGN76722.1"/>
    </source>
</evidence>
<protein>
    <submittedName>
        <fullName evidence="1">Uncharacterized protein</fullName>
    </submittedName>
</protein>
<dbReference type="EMBL" id="SRRT01000004">
    <property type="protein sequence ID" value="TGN76722.1"/>
    <property type="molecule type" value="Genomic_DNA"/>
</dbReference>
<proteinExistence type="predicted"/>
<reference evidence="1 2" key="1">
    <citation type="submission" date="2019-04" db="EMBL/GenBank/DDBJ databases">
        <title>Streptomyces sp. nov. Bv016 isolated from bark of Buahinia variegata.</title>
        <authorList>
            <person name="Kanchanasin P."/>
            <person name="Tanasupawat S."/>
            <person name="Yuki M."/>
            <person name="Kudo T."/>
        </authorList>
    </citation>
    <scope>NUCLEOTIDE SEQUENCE [LARGE SCALE GENOMIC DNA]</scope>
    <source>
        <strain evidence="1 2">Bv016</strain>
    </source>
</reference>
<sequence length="177" mass="19675">MTDQLSLATVAGTTLPQVFGFLFGRLEAVLDRRAQSRAEEEFRTALADPPATFTLQTEALTEVRLARLASASRELAAYRRNPDLIRLDNEALVRTLSEVRDDLETIYDQRFTFAGERRPTAGVRVVQHVDKVKQDALVRALRARRVTEKASVDVQQTARTVLHGGELTALDIEGTLG</sequence>
<keyword evidence="2" id="KW-1185">Reference proteome</keyword>
<gene>
    <name evidence="1" type="ORF">E5083_16215</name>
</gene>
<dbReference type="RefSeq" id="WP_135786401.1">
    <property type="nucleotide sequence ID" value="NZ_SRRT01000004.1"/>
</dbReference>
<dbReference type="AlphaFoldDB" id="A0A4Z1D4K0"/>
<dbReference type="GeneID" id="95449148"/>
<organism evidence="1 2">
    <name type="scientific">Streptomyces bauhiniae</name>
    <dbReference type="NCBI Taxonomy" id="2340725"/>
    <lineage>
        <taxon>Bacteria</taxon>
        <taxon>Bacillati</taxon>
        <taxon>Actinomycetota</taxon>
        <taxon>Actinomycetes</taxon>
        <taxon>Kitasatosporales</taxon>
        <taxon>Streptomycetaceae</taxon>
        <taxon>Streptomyces</taxon>
    </lineage>
</organism>